<dbReference type="InterPro" id="IPR009078">
    <property type="entry name" value="Ferritin-like_SF"/>
</dbReference>
<organism evidence="1 2">
    <name type="scientific">Flavobacterium hercynium</name>
    <dbReference type="NCBI Taxonomy" id="387094"/>
    <lineage>
        <taxon>Bacteria</taxon>
        <taxon>Pseudomonadati</taxon>
        <taxon>Bacteroidota</taxon>
        <taxon>Flavobacteriia</taxon>
        <taxon>Flavobacteriales</taxon>
        <taxon>Flavobacteriaceae</taxon>
        <taxon>Flavobacterium</taxon>
    </lineage>
</organism>
<comment type="caution">
    <text evidence="1">The sequence shown here is derived from an EMBL/GenBank/DDBJ whole genome shotgun (WGS) entry which is preliminary data.</text>
</comment>
<proteinExistence type="predicted"/>
<protein>
    <recommendedName>
        <fullName evidence="3">Aminobenzoate oxygenase</fullName>
    </recommendedName>
</protein>
<gene>
    <name evidence="1" type="ORF">B0A66_03580</name>
</gene>
<reference evidence="1 2" key="1">
    <citation type="submission" date="2016-11" db="EMBL/GenBank/DDBJ databases">
        <title>Whole genomes of Flavobacteriaceae.</title>
        <authorList>
            <person name="Stine C."/>
            <person name="Li C."/>
            <person name="Tadesse D."/>
        </authorList>
    </citation>
    <scope>NUCLEOTIDE SEQUENCE [LARGE SCALE GENOMIC DNA]</scope>
    <source>
        <strain evidence="1 2">DSM 18292</strain>
    </source>
</reference>
<sequence length="341" mass="40205">MDDLKKKKISPKFSLLLEKLNKASEKKQMSLLLDHPWDEPIEGVWLKKRENIAIYGTRYYDMASEEERRLLSVYETGAWWYTFIVFENLVSEYYMKIINHGTLKKFPDVVTYMHHFCKEEIVHAMVFRKAMTHFKITPFPIALNLREIYSHNAAMSEFPLKAVYLTILIEWLAENNAMEDCNDKGISVLSRAIAVEHHKEEARHIEWGKNMIREFIDIVPEFIKEAQEITAPMIRSMLDMAVSSLVVYARVGFENRAFRDYNQLITTVVNSENRKKINAVIIAPMMRYFVELGICDPENAENMKIWKENGFEEDVKEAVEYFKRKTDKDLDIDNVMNKNYN</sequence>
<name>A0A226HL01_9FLAO</name>
<keyword evidence="2" id="KW-1185">Reference proteome</keyword>
<dbReference type="Pfam" id="PF11583">
    <property type="entry name" value="AurF"/>
    <property type="match status" value="1"/>
</dbReference>
<dbReference type="SUPFAM" id="SSF47240">
    <property type="entry name" value="Ferritin-like"/>
    <property type="match status" value="1"/>
</dbReference>
<dbReference type="RefSeq" id="WP_089048481.1">
    <property type="nucleotide sequence ID" value="NZ_FXTV01000002.1"/>
</dbReference>
<evidence type="ECO:0008006" key="3">
    <source>
        <dbReference type="Google" id="ProtNLM"/>
    </source>
</evidence>
<dbReference type="Proteomes" id="UP000198345">
    <property type="component" value="Unassembled WGS sequence"/>
</dbReference>
<dbReference type="EMBL" id="MUGW01000008">
    <property type="protein sequence ID" value="OXA94822.1"/>
    <property type="molecule type" value="Genomic_DNA"/>
</dbReference>
<dbReference type="InterPro" id="IPR012348">
    <property type="entry name" value="RNR-like"/>
</dbReference>
<dbReference type="AlphaFoldDB" id="A0A226HL01"/>
<dbReference type="OrthoDB" id="5500270at2"/>
<dbReference type="InterPro" id="IPR025859">
    <property type="entry name" value="AurF/CmlI"/>
</dbReference>
<accession>A0A226HL01</accession>
<evidence type="ECO:0000313" key="2">
    <source>
        <dbReference type="Proteomes" id="UP000198345"/>
    </source>
</evidence>
<dbReference type="GO" id="GO:0016491">
    <property type="term" value="F:oxidoreductase activity"/>
    <property type="evidence" value="ECO:0007669"/>
    <property type="project" value="InterPro"/>
</dbReference>
<dbReference type="Gene3D" id="1.10.620.20">
    <property type="entry name" value="Ribonucleotide Reductase, subunit A"/>
    <property type="match status" value="1"/>
</dbReference>
<evidence type="ECO:0000313" key="1">
    <source>
        <dbReference type="EMBL" id="OXA94822.1"/>
    </source>
</evidence>